<accession>A0A5B7FK20</accession>
<evidence type="ECO:0000256" key="1">
    <source>
        <dbReference type="SAM" id="MobiDB-lite"/>
    </source>
</evidence>
<feature type="region of interest" description="Disordered" evidence="1">
    <location>
        <begin position="45"/>
        <end position="65"/>
    </location>
</feature>
<name>A0A5B7FK20_PORTR</name>
<dbReference type="AlphaFoldDB" id="A0A5B7FK20"/>
<keyword evidence="3" id="KW-1185">Reference proteome</keyword>
<reference evidence="2 3" key="1">
    <citation type="submission" date="2019-05" db="EMBL/GenBank/DDBJ databases">
        <title>Another draft genome of Portunus trituberculatus and its Hox gene families provides insights of decapod evolution.</title>
        <authorList>
            <person name="Jeong J.-H."/>
            <person name="Song I."/>
            <person name="Kim S."/>
            <person name="Choi T."/>
            <person name="Kim D."/>
            <person name="Ryu S."/>
            <person name="Kim W."/>
        </authorList>
    </citation>
    <scope>NUCLEOTIDE SEQUENCE [LARGE SCALE GENOMIC DNA]</scope>
    <source>
        <tissue evidence="2">Muscle</tissue>
    </source>
</reference>
<sequence length="65" mass="7446">MNGARFSDLRLAMNDQFGQVARVNREPRHPLPAALTSIRSISRRELDPLTGGRRRQRLSCSRNSR</sequence>
<evidence type="ECO:0000313" key="2">
    <source>
        <dbReference type="EMBL" id="MPC47990.1"/>
    </source>
</evidence>
<gene>
    <name evidence="2" type="ORF">E2C01_041752</name>
</gene>
<comment type="caution">
    <text evidence="2">The sequence shown here is derived from an EMBL/GenBank/DDBJ whole genome shotgun (WGS) entry which is preliminary data.</text>
</comment>
<organism evidence="2 3">
    <name type="scientific">Portunus trituberculatus</name>
    <name type="common">Swimming crab</name>
    <name type="synonym">Neptunus trituberculatus</name>
    <dbReference type="NCBI Taxonomy" id="210409"/>
    <lineage>
        <taxon>Eukaryota</taxon>
        <taxon>Metazoa</taxon>
        <taxon>Ecdysozoa</taxon>
        <taxon>Arthropoda</taxon>
        <taxon>Crustacea</taxon>
        <taxon>Multicrustacea</taxon>
        <taxon>Malacostraca</taxon>
        <taxon>Eumalacostraca</taxon>
        <taxon>Eucarida</taxon>
        <taxon>Decapoda</taxon>
        <taxon>Pleocyemata</taxon>
        <taxon>Brachyura</taxon>
        <taxon>Eubrachyura</taxon>
        <taxon>Portunoidea</taxon>
        <taxon>Portunidae</taxon>
        <taxon>Portuninae</taxon>
        <taxon>Portunus</taxon>
    </lineage>
</organism>
<evidence type="ECO:0000313" key="3">
    <source>
        <dbReference type="Proteomes" id="UP000324222"/>
    </source>
</evidence>
<dbReference type="EMBL" id="VSRR010008042">
    <property type="protein sequence ID" value="MPC47990.1"/>
    <property type="molecule type" value="Genomic_DNA"/>
</dbReference>
<proteinExistence type="predicted"/>
<protein>
    <submittedName>
        <fullName evidence="2">Uncharacterized protein</fullName>
    </submittedName>
</protein>
<dbReference type="Proteomes" id="UP000324222">
    <property type="component" value="Unassembled WGS sequence"/>
</dbReference>